<comment type="caution">
    <text evidence="1">The sequence shown here is derived from an EMBL/GenBank/DDBJ whole genome shotgun (WGS) entry which is preliminary data.</text>
</comment>
<sequence>MGCHHDRRLLLFSLDHLYFDNAQICAKVQLGEPIPQTPYVCTPSFGSRGIFPFLSPHLCDSC</sequence>
<protein>
    <submittedName>
        <fullName evidence="1">Uncharacterized protein</fullName>
    </submittedName>
</protein>
<geneLocation type="mitochondrion" evidence="1"/>
<reference evidence="1" key="1">
    <citation type="journal article" date="2015" name="Genome Biol. Evol.">
        <title>Organellar Genomes of White Spruce (Picea glauca): Assembly and Annotation.</title>
        <authorList>
            <person name="Jackman S.D."/>
            <person name="Warren R.L."/>
            <person name="Gibb E.A."/>
            <person name="Vandervalk B.P."/>
            <person name="Mohamadi H."/>
            <person name="Chu J."/>
            <person name="Raymond A."/>
            <person name="Pleasance S."/>
            <person name="Coope R."/>
            <person name="Wildung M.R."/>
            <person name="Ritland C.E."/>
            <person name="Bousquet J."/>
            <person name="Jones S.J."/>
            <person name="Bohlmann J."/>
            <person name="Birol I."/>
        </authorList>
    </citation>
    <scope>NUCLEOTIDE SEQUENCE [LARGE SCALE GENOMIC DNA]</scope>
    <source>
        <tissue evidence="1">Flushing bud</tissue>
    </source>
</reference>
<keyword evidence="1" id="KW-0496">Mitochondrion</keyword>
<name>A0A124GMH3_PICGL</name>
<evidence type="ECO:0000313" key="1">
    <source>
        <dbReference type="EMBL" id="KUM45638.1"/>
    </source>
</evidence>
<organism evidence="1">
    <name type="scientific">Picea glauca</name>
    <name type="common">White spruce</name>
    <name type="synonym">Pinus glauca</name>
    <dbReference type="NCBI Taxonomy" id="3330"/>
    <lineage>
        <taxon>Eukaryota</taxon>
        <taxon>Viridiplantae</taxon>
        <taxon>Streptophyta</taxon>
        <taxon>Embryophyta</taxon>
        <taxon>Tracheophyta</taxon>
        <taxon>Spermatophyta</taxon>
        <taxon>Pinopsida</taxon>
        <taxon>Pinidae</taxon>
        <taxon>Conifers I</taxon>
        <taxon>Pinales</taxon>
        <taxon>Pinaceae</taxon>
        <taxon>Picea</taxon>
    </lineage>
</organism>
<dbReference type="AlphaFoldDB" id="A0A124GMH3"/>
<gene>
    <name evidence="1" type="ORF">ABT39_MTgene2474</name>
</gene>
<proteinExistence type="predicted"/>
<accession>A0A124GMH3</accession>
<dbReference type="EMBL" id="LKAM01000017">
    <property type="protein sequence ID" value="KUM45638.1"/>
    <property type="molecule type" value="Genomic_DNA"/>
</dbReference>